<proteinExistence type="predicted"/>
<accession>A0A3P6TFP9</accession>
<evidence type="ECO:0000313" key="1">
    <source>
        <dbReference type="EMBL" id="VDK86966.1"/>
    </source>
</evidence>
<dbReference type="AlphaFoldDB" id="A0A3P6TFP9"/>
<organism evidence="1 2">
    <name type="scientific">Litomosoides sigmodontis</name>
    <name type="common">Filarial nematode worm</name>
    <dbReference type="NCBI Taxonomy" id="42156"/>
    <lineage>
        <taxon>Eukaryota</taxon>
        <taxon>Metazoa</taxon>
        <taxon>Ecdysozoa</taxon>
        <taxon>Nematoda</taxon>
        <taxon>Chromadorea</taxon>
        <taxon>Rhabditida</taxon>
        <taxon>Spirurina</taxon>
        <taxon>Spiruromorpha</taxon>
        <taxon>Filarioidea</taxon>
        <taxon>Onchocercidae</taxon>
        <taxon>Litomosoides</taxon>
    </lineage>
</organism>
<dbReference type="Proteomes" id="UP000277928">
    <property type="component" value="Unassembled WGS sequence"/>
</dbReference>
<protein>
    <submittedName>
        <fullName evidence="1">Uncharacterized protein</fullName>
    </submittedName>
</protein>
<keyword evidence="2" id="KW-1185">Reference proteome</keyword>
<name>A0A3P6TFP9_LITSI</name>
<dbReference type="OrthoDB" id="5803198at2759"/>
<gene>
    <name evidence="1" type="ORF">NLS_LOCUS7906</name>
</gene>
<sequence>MSAFVISVMHAWLQPNVPFGARGYAEIDSNRYMVVRLWHGIMEGEHVRFLLRRFPRIPSDAFDIIQIGFSDETKITLEHGGGTSLPKYPFWFDRPKYHMTLRLVHWIYEKKFVVTRKLHNRTNVCIPLLQLFP</sequence>
<dbReference type="EMBL" id="UYRX01000897">
    <property type="protein sequence ID" value="VDK86966.1"/>
    <property type="molecule type" value="Genomic_DNA"/>
</dbReference>
<evidence type="ECO:0000313" key="2">
    <source>
        <dbReference type="Proteomes" id="UP000277928"/>
    </source>
</evidence>
<reference evidence="1 2" key="1">
    <citation type="submission" date="2018-08" db="EMBL/GenBank/DDBJ databases">
        <authorList>
            <person name="Laetsch R D."/>
            <person name="Stevens L."/>
            <person name="Kumar S."/>
            <person name="Blaxter L. M."/>
        </authorList>
    </citation>
    <scope>NUCLEOTIDE SEQUENCE [LARGE SCALE GENOMIC DNA]</scope>
</reference>